<sequence>MGPRPACRHDAPFPVAVGSGADSNFYSAVEGQRSIQIRSGEVTPLFRAAGAGAGRAGRAGRKTRSPGGRRAVGGSGARGLSACAAGRGGPR</sequence>
<dbReference type="EMBL" id="JNBY01000093">
    <property type="protein sequence ID" value="KDN84047.1"/>
    <property type="molecule type" value="Genomic_DNA"/>
</dbReference>
<dbReference type="PATRIC" id="fig|1348663.4.peg.3696"/>
<proteinExistence type="predicted"/>
<reference evidence="2 3" key="1">
    <citation type="submission" date="2014-05" db="EMBL/GenBank/DDBJ databases">
        <title>Draft Genome Sequence of Kitasatospora cheerisanensis KCTC 2395.</title>
        <authorList>
            <person name="Nam D.H."/>
        </authorList>
    </citation>
    <scope>NUCLEOTIDE SEQUENCE [LARGE SCALE GENOMIC DNA]</scope>
    <source>
        <strain evidence="2 3">KCTC 2395</strain>
    </source>
</reference>
<dbReference type="HOGENOM" id="CLU_2423029_0_0_11"/>
<dbReference type="Proteomes" id="UP000027178">
    <property type="component" value="Unassembled WGS sequence"/>
</dbReference>
<evidence type="ECO:0000313" key="3">
    <source>
        <dbReference type="Proteomes" id="UP000027178"/>
    </source>
</evidence>
<gene>
    <name evidence="2" type="ORF">KCH_38380</name>
</gene>
<organism evidence="2 3">
    <name type="scientific">Kitasatospora cheerisanensis KCTC 2395</name>
    <dbReference type="NCBI Taxonomy" id="1348663"/>
    <lineage>
        <taxon>Bacteria</taxon>
        <taxon>Bacillati</taxon>
        <taxon>Actinomycetota</taxon>
        <taxon>Actinomycetes</taxon>
        <taxon>Kitasatosporales</taxon>
        <taxon>Streptomycetaceae</taxon>
        <taxon>Kitasatospora</taxon>
    </lineage>
</organism>
<protein>
    <submittedName>
        <fullName evidence="2">Uncharacterized protein</fullName>
    </submittedName>
</protein>
<feature type="region of interest" description="Disordered" evidence="1">
    <location>
        <begin position="50"/>
        <end position="91"/>
    </location>
</feature>
<accession>A0A066YS32</accession>
<evidence type="ECO:0000313" key="2">
    <source>
        <dbReference type="EMBL" id="KDN84047.1"/>
    </source>
</evidence>
<name>A0A066YS32_9ACTN</name>
<keyword evidence="3" id="KW-1185">Reference proteome</keyword>
<dbReference type="AlphaFoldDB" id="A0A066YS32"/>
<evidence type="ECO:0000256" key="1">
    <source>
        <dbReference type="SAM" id="MobiDB-lite"/>
    </source>
</evidence>
<comment type="caution">
    <text evidence="2">The sequence shown here is derived from an EMBL/GenBank/DDBJ whole genome shotgun (WGS) entry which is preliminary data.</text>
</comment>